<gene>
    <name evidence="1" type="ORF">RF11_00356</name>
</gene>
<keyword evidence="2" id="KW-1185">Reference proteome</keyword>
<organism evidence="1 2">
    <name type="scientific">Thelohanellus kitauei</name>
    <name type="common">Myxosporean</name>
    <dbReference type="NCBI Taxonomy" id="669202"/>
    <lineage>
        <taxon>Eukaryota</taxon>
        <taxon>Metazoa</taxon>
        <taxon>Cnidaria</taxon>
        <taxon>Myxozoa</taxon>
        <taxon>Myxosporea</taxon>
        <taxon>Bivalvulida</taxon>
        <taxon>Platysporina</taxon>
        <taxon>Myxobolidae</taxon>
        <taxon>Thelohanellus</taxon>
    </lineage>
</organism>
<protein>
    <submittedName>
        <fullName evidence="1">Uncharacterized protein</fullName>
    </submittedName>
</protein>
<dbReference type="EMBL" id="JWZT01003938">
    <property type="protein sequence ID" value="KII65229.1"/>
    <property type="molecule type" value="Genomic_DNA"/>
</dbReference>
<accession>A0A0C2IIR4</accession>
<dbReference type="Proteomes" id="UP000031668">
    <property type="component" value="Unassembled WGS sequence"/>
</dbReference>
<name>A0A0C2IIR4_THEKT</name>
<evidence type="ECO:0000313" key="1">
    <source>
        <dbReference type="EMBL" id="KII65229.1"/>
    </source>
</evidence>
<reference evidence="1 2" key="1">
    <citation type="journal article" date="2014" name="Genome Biol. Evol.">
        <title>The genome of the myxosporean Thelohanellus kitauei shows adaptations to nutrient acquisition within its fish host.</title>
        <authorList>
            <person name="Yang Y."/>
            <person name="Xiong J."/>
            <person name="Zhou Z."/>
            <person name="Huo F."/>
            <person name="Miao W."/>
            <person name="Ran C."/>
            <person name="Liu Y."/>
            <person name="Zhang J."/>
            <person name="Feng J."/>
            <person name="Wang M."/>
            <person name="Wang M."/>
            <person name="Wang L."/>
            <person name="Yao B."/>
        </authorList>
    </citation>
    <scope>NUCLEOTIDE SEQUENCE [LARGE SCALE GENOMIC DNA]</scope>
    <source>
        <strain evidence="1">Wuqing</strain>
    </source>
</reference>
<comment type="caution">
    <text evidence="1">The sequence shown here is derived from an EMBL/GenBank/DDBJ whole genome shotgun (WGS) entry which is preliminary data.</text>
</comment>
<dbReference type="AlphaFoldDB" id="A0A0C2IIR4"/>
<proteinExistence type="predicted"/>
<sequence>MCDKKLLQQLRYDPGACNFMSAKYNEENELLYLQCLDDDNTIISGVVFDLKSGERLYTHGNENIPSSEMEFDYSVVLNACEMESVYSLDDLFSFSEHSSEVPENFFLKVDFETISHDSLDFDHPPVFLKDTSVNPP</sequence>
<evidence type="ECO:0000313" key="2">
    <source>
        <dbReference type="Proteomes" id="UP000031668"/>
    </source>
</evidence>